<protein>
    <recommendedName>
        <fullName evidence="3">F-box domain-containing protein</fullName>
    </recommendedName>
</protein>
<accession>A0A165CLA5</accession>
<gene>
    <name evidence="1" type="ORF">LAESUDRAFT_814869</name>
</gene>
<evidence type="ECO:0008006" key="3">
    <source>
        <dbReference type="Google" id="ProtNLM"/>
    </source>
</evidence>
<organism evidence="1 2">
    <name type="scientific">Laetiporus sulphureus 93-53</name>
    <dbReference type="NCBI Taxonomy" id="1314785"/>
    <lineage>
        <taxon>Eukaryota</taxon>
        <taxon>Fungi</taxon>
        <taxon>Dikarya</taxon>
        <taxon>Basidiomycota</taxon>
        <taxon>Agaricomycotina</taxon>
        <taxon>Agaricomycetes</taxon>
        <taxon>Polyporales</taxon>
        <taxon>Laetiporus</taxon>
    </lineage>
</organism>
<dbReference type="RefSeq" id="XP_040760753.1">
    <property type="nucleotide sequence ID" value="XM_040914637.1"/>
</dbReference>
<dbReference type="InParanoid" id="A0A165CLA5"/>
<dbReference type="GeneID" id="63831664"/>
<dbReference type="AlphaFoldDB" id="A0A165CLA5"/>
<dbReference type="OrthoDB" id="3193283at2759"/>
<name>A0A165CLA5_9APHY</name>
<proteinExistence type="predicted"/>
<evidence type="ECO:0000313" key="2">
    <source>
        <dbReference type="Proteomes" id="UP000076871"/>
    </source>
</evidence>
<evidence type="ECO:0000313" key="1">
    <source>
        <dbReference type="EMBL" id="KZT03013.1"/>
    </source>
</evidence>
<dbReference type="EMBL" id="KV427647">
    <property type="protein sequence ID" value="KZT03013.1"/>
    <property type="molecule type" value="Genomic_DNA"/>
</dbReference>
<reference evidence="1 2" key="1">
    <citation type="journal article" date="2016" name="Mol. Biol. Evol.">
        <title>Comparative Genomics of Early-Diverging Mushroom-Forming Fungi Provides Insights into the Origins of Lignocellulose Decay Capabilities.</title>
        <authorList>
            <person name="Nagy L.G."/>
            <person name="Riley R."/>
            <person name="Tritt A."/>
            <person name="Adam C."/>
            <person name="Daum C."/>
            <person name="Floudas D."/>
            <person name="Sun H."/>
            <person name="Yadav J.S."/>
            <person name="Pangilinan J."/>
            <person name="Larsson K.H."/>
            <person name="Matsuura K."/>
            <person name="Barry K."/>
            <person name="Labutti K."/>
            <person name="Kuo R."/>
            <person name="Ohm R.A."/>
            <person name="Bhattacharya S.S."/>
            <person name="Shirouzu T."/>
            <person name="Yoshinaga Y."/>
            <person name="Martin F.M."/>
            <person name="Grigoriev I.V."/>
            <person name="Hibbett D.S."/>
        </authorList>
    </citation>
    <scope>NUCLEOTIDE SEQUENCE [LARGE SCALE GENOMIC DNA]</scope>
    <source>
        <strain evidence="1 2">93-53</strain>
    </source>
</reference>
<sequence length="368" mass="41612">MSAPSLRSFALQDNESHMPDGTLKLFDNHTPCLERLSLSCVRWLPTNAFANLTFLAIKSCIIPKFCAKLRSLLAGTPNLVDLGLRCVTDGADGYKHHEPTDTKPVSLARLRRLLIQHMWVDDIDYVFRDARLNEDVSVSIKKMITHYGHGRQILELVSTWSLNALKQSKEPHLQPHVAIVAGASSGFRFAVERRTTPEDWTTFDELWMLSLSSISHLCTFEWDACHGVFSLERVRNLLRQMTALETLSVNIEGLTSVVDALTLFRDPIDPPLCPALTTLRIAIRKDSDCNIVLDSVHSHRAQLGIKHLYIGLVNPENGHWTPRQTVKDQLQGNFESVKFGTLSYDKAYGITLPLVCDEEVHRLWPPWL</sequence>
<keyword evidence="2" id="KW-1185">Reference proteome</keyword>
<dbReference type="Proteomes" id="UP000076871">
    <property type="component" value="Unassembled WGS sequence"/>
</dbReference>